<evidence type="ECO:0000256" key="7">
    <source>
        <dbReference type="ARBA" id="ARBA00082222"/>
    </source>
</evidence>
<reference evidence="9" key="2">
    <citation type="submission" date="2020-01" db="EMBL/GenBank/DDBJ databases">
        <authorList>
            <person name="Korhonen P.K.K."/>
            <person name="Guangxu M.G."/>
            <person name="Wang T.W."/>
            <person name="Stroehlein A.J.S."/>
            <person name="Young N.D."/>
            <person name="Ang C.-S.A."/>
            <person name="Fernando D.W.F."/>
            <person name="Lu H.L."/>
            <person name="Taylor S.T."/>
            <person name="Ehtesham M.E.M."/>
            <person name="Najaraj S.H.N."/>
            <person name="Harsha G.H.G."/>
            <person name="Madugundu A.M."/>
            <person name="Renuse S.R."/>
            <person name="Holt D.H."/>
            <person name="Pandey A.P."/>
            <person name="Papenfuss A.P."/>
            <person name="Gasser R.B.G."/>
            <person name="Fischer K.F."/>
        </authorList>
    </citation>
    <scope>NUCLEOTIDE SEQUENCE</scope>
    <source>
        <strain evidence="9">SSS_KF_BRIS2020</strain>
    </source>
</reference>
<evidence type="ECO:0000256" key="6">
    <source>
        <dbReference type="ARBA" id="ARBA00077020"/>
    </source>
</evidence>
<dbReference type="InterPro" id="IPR038495">
    <property type="entry name" value="ATPase_E_C"/>
</dbReference>
<dbReference type="InterPro" id="IPR002842">
    <property type="entry name" value="ATPase_V1_Esu"/>
</dbReference>
<keyword evidence="3" id="KW-0406">Ion transport</keyword>
<dbReference type="SUPFAM" id="SSF160527">
    <property type="entry name" value="V-type ATPase subunit E-like"/>
    <property type="match status" value="1"/>
</dbReference>
<evidence type="ECO:0000256" key="8">
    <source>
        <dbReference type="ARBA" id="ARBA00082230"/>
    </source>
</evidence>
<organism evidence="9">
    <name type="scientific">Sarcoptes scabiei</name>
    <name type="common">Itch mite</name>
    <name type="synonym">Acarus scabiei</name>
    <dbReference type="NCBI Taxonomy" id="52283"/>
    <lineage>
        <taxon>Eukaryota</taxon>
        <taxon>Metazoa</taxon>
        <taxon>Ecdysozoa</taxon>
        <taxon>Arthropoda</taxon>
        <taxon>Chelicerata</taxon>
        <taxon>Arachnida</taxon>
        <taxon>Acari</taxon>
        <taxon>Acariformes</taxon>
        <taxon>Sarcoptiformes</taxon>
        <taxon>Astigmata</taxon>
        <taxon>Psoroptidia</taxon>
        <taxon>Sarcoptoidea</taxon>
        <taxon>Sarcoptidae</taxon>
        <taxon>Sarcoptinae</taxon>
        <taxon>Sarcoptes</taxon>
    </lineage>
</organism>
<evidence type="ECO:0000313" key="10">
    <source>
        <dbReference type="EnsemblMetazoa" id="KAF7492998.1"/>
    </source>
</evidence>
<dbReference type="PANTHER" id="PTHR45715">
    <property type="entry name" value="ATPASE H+-TRANSPORTING V1 SUBUNIT E1A-RELATED"/>
    <property type="match status" value="1"/>
</dbReference>
<name>A0A834RGK7_SARSC</name>
<proteinExistence type="inferred from homology"/>
<dbReference type="HAMAP" id="MF_00311">
    <property type="entry name" value="ATP_synth_E_arch"/>
    <property type="match status" value="1"/>
</dbReference>
<dbReference type="AlphaFoldDB" id="A0A834RGK7"/>
<keyword evidence="2" id="KW-0813">Transport</keyword>
<evidence type="ECO:0000313" key="11">
    <source>
        <dbReference type="Proteomes" id="UP000070412"/>
    </source>
</evidence>
<evidence type="ECO:0000256" key="2">
    <source>
        <dbReference type="ARBA" id="ARBA00022448"/>
    </source>
</evidence>
<dbReference type="Gene3D" id="3.30.2320.30">
    <property type="entry name" value="ATP synthase, E subunit, C-terminal"/>
    <property type="match status" value="1"/>
</dbReference>
<evidence type="ECO:0000256" key="3">
    <source>
        <dbReference type="ARBA" id="ARBA00023065"/>
    </source>
</evidence>
<evidence type="ECO:0000256" key="1">
    <source>
        <dbReference type="ARBA" id="ARBA00005901"/>
    </source>
</evidence>
<dbReference type="Gene3D" id="6.10.250.1620">
    <property type="match status" value="1"/>
</dbReference>
<evidence type="ECO:0000313" key="9">
    <source>
        <dbReference type="EMBL" id="KAF7492998.1"/>
    </source>
</evidence>
<dbReference type="GO" id="GO:0033178">
    <property type="term" value="C:proton-transporting two-sector ATPase complex, catalytic domain"/>
    <property type="evidence" value="ECO:0007669"/>
    <property type="project" value="InterPro"/>
</dbReference>
<protein>
    <recommendedName>
        <fullName evidence="5">V-type proton ATPase subunit E</fullName>
    </recommendedName>
    <alternativeName>
        <fullName evidence="6">V-ATPase 26 kDa subunit</fullName>
    </alternativeName>
    <alternativeName>
        <fullName evidence="4">V-type proton ATPase subunit e</fullName>
    </alternativeName>
    <alternativeName>
        <fullName evidence="7 8">Vacuolar proton pump subunit E</fullName>
    </alternativeName>
</protein>
<reference evidence="11" key="1">
    <citation type="journal article" date="2020" name="PLoS Negl. Trop. Dis.">
        <title>High-quality nuclear genome for Sarcoptes scabiei-A critical resource for a neglected parasite.</title>
        <authorList>
            <person name="Korhonen P.K."/>
            <person name="Gasser R.B."/>
            <person name="Ma G."/>
            <person name="Wang T."/>
            <person name="Stroehlein A.J."/>
            <person name="Young N.D."/>
            <person name="Ang C.S."/>
            <person name="Fernando D.D."/>
            <person name="Lu H.C."/>
            <person name="Taylor S."/>
            <person name="Reynolds S.L."/>
            <person name="Mofiz E."/>
            <person name="Najaraj S.H."/>
            <person name="Gowda H."/>
            <person name="Madugundu A."/>
            <person name="Renuse S."/>
            <person name="Holt D."/>
            <person name="Pandey A."/>
            <person name="Papenfuss A.T."/>
            <person name="Fischer K."/>
        </authorList>
    </citation>
    <scope>NUCLEOTIDE SEQUENCE [LARGE SCALE GENOMIC DNA]</scope>
</reference>
<reference evidence="10" key="3">
    <citation type="submission" date="2022-06" db="UniProtKB">
        <authorList>
            <consortium name="EnsemblMetazoa"/>
        </authorList>
    </citation>
    <scope>IDENTIFICATION</scope>
</reference>
<dbReference type="EnsemblMetazoa" id="SSS_3880s_mrna">
    <property type="protein sequence ID" value="KAF7492998.1"/>
    <property type="gene ID" value="SSS_3880"/>
</dbReference>
<sequence length="226" mass="26400">MALGEADVQKQIKHMVAFIEQEANEKAEEIEAKAEEEFNIEKGRLVQEQRLKIFEFFEKKEKQVELKRRIYNSHLQNQSRLQVLMQREELIKNVLEEAKLKLADVTKDQELYKKVLQKLIAQSVFRLVEKEVTIYCRKQDLHLVESILDSVAKEYNAATKRDVNIKIDKDRYLSSDICGGIEATAQGGKIKVVNTLESRLELISQQLLPEIRVALFQRNPNRKFDD</sequence>
<evidence type="ECO:0000256" key="5">
    <source>
        <dbReference type="ARBA" id="ARBA00071127"/>
    </source>
</evidence>
<keyword evidence="11" id="KW-1185">Reference proteome</keyword>
<gene>
    <name evidence="9" type="ORF">SSS_3880</name>
</gene>
<dbReference type="Proteomes" id="UP000070412">
    <property type="component" value="Unassembled WGS sequence"/>
</dbReference>
<comment type="similarity">
    <text evidence="1">Belongs to the V-ATPase E subunit family.</text>
</comment>
<accession>A0A834RGK7</accession>
<dbReference type="EMBL" id="WVUK01000056">
    <property type="protein sequence ID" value="KAF7492998.1"/>
    <property type="molecule type" value="Genomic_DNA"/>
</dbReference>
<dbReference type="Pfam" id="PF01991">
    <property type="entry name" value="vATP-synt_E"/>
    <property type="match status" value="1"/>
</dbReference>
<evidence type="ECO:0000256" key="4">
    <source>
        <dbReference type="ARBA" id="ARBA00071102"/>
    </source>
</evidence>
<dbReference type="GO" id="GO:0046961">
    <property type="term" value="F:proton-transporting ATPase activity, rotational mechanism"/>
    <property type="evidence" value="ECO:0007669"/>
    <property type="project" value="InterPro"/>
</dbReference>
<dbReference type="FunFam" id="3.30.2320.30:FF:000001">
    <property type="entry name" value="V-type proton atpase subunit e 1"/>
    <property type="match status" value="1"/>
</dbReference>
<dbReference type="OrthoDB" id="10263003at2759"/>